<comment type="caution">
    <text evidence="1">The sequence shown here is derived from an EMBL/GenBank/DDBJ whole genome shotgun (WGS) entry which is preliminary data.</text>
</comment>
<evidence type="ECO:0000313" key="2">
    <source>
        <dbReference type="Proteomes" id="UP001266357"/>
    </source>
</evidence>
<dbReference type="Proteomes" id="UP001266357">
    <property type="component" value="Unassembled WGS sequence"/>
</dbReference>
<reference evidence="1 2" key="1">
    <citation type="submission" date="2023-09" db="EMBL/GenBank/DDBJ databases">
        <authorList>
            <person name="Rey-Velasco X."/>
        </authorList>
    </citation>
    <scope>NUCLEOTIDE SEQUENCE [LARGE SCALE GENOMIC DNA]</scope>
    <source>
        <strain evidence="1 2">W431</strain>
    </source>
</reference>
<proteinExistence type="predicted"/>
<accession>A0ABU3A5L1</accession>
<evidence type="ECO:0008006" key="3">
    <source>
        <dbReference type="Google" id="ProtNLM"/>
    </source>
</evidence>
<dbReference type="RefSeq" id="WP_311584707.1">
    <property type="nucleotide sequence ID" value="NZ_JAVRIF010000012.1"/>
</dbReference>
<name>A0ABU3A5L1_9GAMM</name>
<dbReference type="EMBL" id="JAVRIF010000012">
    <property type="protein sequence ID" value="MDT0605249.1"/>
    <property type="molecule type" value="Genomic_DNA"/>
</dbReference>
<organism evidence="1 2">
    <name type="scientific">Thalassotalea castellviae</name>
    <dbReference type="NCBI Taxonomy" id="3075612"/>
    <lineage>
        <taxon>Bacteria</taxon>
        <taxon>Pseudomonadati</taxon>
        <taxon>Pseudomonadota</taxon>
        <taxon>Gammaproteobacteria</taxon>
        <taxon>Alteromonadales</taxon>
        <taxon>Colwelliaceae</taxon>
        <taxon>Thalassotalea</taxon>
    </lineage>
</organism>
<keyword evidence="2" id="KW-1185">Reference proteome</keyword>
<evidence type="ECO:0000313" key="1">
    <source>
        <dbReference type="EMBL" id="MDT0605249.1"/>
    </source>
</evidence>
<protein>
    <recommendedName>
        <fullName evidence="3">Glycine zipper 2TM domain-containing protein</fullName>
    </recommendedName>
</protein>
<sequence>MKFLPYILFSMLITGCSTNGVNRDNQNLVIQEYYAEVSHRKEVQLASDVPSGIIGGSIIGALDQADGNSDDIISGAIVGAVFGGLFTRLSEGDSKAYEYHLYTPELGAFTLIQKQKVDISSGCLLVSVSSITQVYEDNIGKC</sequence>
<dbReference type="PROSITE" id="PS51257">
    <property type="entry name" value="PROKAR_LIPOPROTEIN"/>
    <property type="match status" value="1"/>
</dbReference>
<gene>
    <name evidence="1" type="ORF">RM573_16730</name>
</gene>